<dbReference type="PANTHER" id="PTHR31147:SF66">
    <property type="entry name" value="OS05G0315700 PROTEIN"/>
    <property type="match status" value="1"/>
</dbReference>
<dbReference type="GO" id="GO:0016740">
    <property type="term" value="F:transferase activity"/>
    <property type="evidence" value="ECO:0007669"/>
    <property type="project" value="UniProtKB-KW"/>
</dbReference>
<accession>A0A5N5J271</accession>
<dbReference type="Gene3D" id="3.30.559.10">
    <property type="entry name" value="Chloramphenicol acetyltransferase-like domain"/>
    <property type="match status" value="2"/>
</dbReference>
<evidence type="ECO:0000313" key="4">
    <source>
        <dbReference type="EMBL" id="KAB5511794.1"/>
    </source>
</evidence>
<dbReference type="AlphaFoldDB" id="A0A5N5J271"/>
<evidence type="ECO:0000256" key="2">
    <source>
        <dbReference type="ARBA" id="ARBA00022679"/>
    </source>
</evidence>
<dbReference type="PANTHER" id="PTHR31147">
    <property type="entry name" value="ACYL TRANSFERASE 4"/>
    <property type="match status" value="1"/>
</dbReference>
<dbReference type="EMBL" id="VDCV01000019">
    <property type="protein sequence ID" value="KAB5511794.1"/>
    <property type="molecule type" value="Genomic_DNA"/>
</dbReference>
<evidence type="ECO:0008006" key="6">
    <source>
        <dbReference type="Google" id="ProtNLM"/>
    </source>
</evidence>
<comment type="similarity">
    <text evidence="1">Belongs to the plant acyltransferase family.</text>
</comment>
<gene>
    <name evidence="4" type="ORF">DKX38_028822</name>
</gene>
<keyword evidence="2" id="KW-0808">Transferase</keyword>
<evidence type="ECO:0000256" key="3">
    <source>
        <dbReference type="SAM" id="MobiDB-lite"/>
    </source>
</evidence>
<organism evidence="4 5">
    <name type="scientific">Salix brachista</name>
    <dbReference type="NCBI Taxonomy" id="2182728"/>
    <lineage>
        <taxon>Eukaryota</taxon>
        <taxon>Viridiplantae</taxon>
        <taxon>Streptophyta</taxon>
        <taxon>Embryophyta</taxon>
        <taxon>Tracheophyta</taxon>
        <taxon>Spermatophyta</taxon>
        <taxon>Magnoliopsida</taxon>
        <taxon>eudicotyledons</taxon>
        <taxon>Gunneridae</taxon>
        <taxon>Pentapetalae</taxon>
        <taxon>rosids</taxon>
        <taxon>fabids</taxon>
        <taxon>Malpighiales</taxon>
        <taxon>Salicaceae</taxon>
        <taxon>Saliceae</taxon>
        <taxon>Salix</taxon>
    </lineage>
</organism>
<feature type="region of interest" description="Disordered" evidence="3">
    <location>
        <begin position="331"/>
        <end position="351"/>
    </location>
</feature>
<dbReference type="Proteomes" id="UP000326939">
    <property type="component" value="Chromosome 19"/>
</dbReference>
<sequence length="351" mass="38844">MQRRDPFQVIKEALAKTLVFFYPLAGRLREGPGRKLSVDCTGEGVLFIEADADATLEQFGDALYPPRCIYGSGEMINCPLLLIQVTRLKCGGIVFALRLNHTMSDATGSNQFLSAMCEMVHGAQTPSIQPVWERHILMARNPPQVTCSHHEYDQLADTADNIPLTMKTHRSFFFGPADLSAIRGLAPPHLRHCSTFDVLTAFLWRCRTIALQPNPNDEMRVIVIVNARNRFNPPLPRGYYGNCTGYSVAMATAGEISRNSLGFTLGLVRKAKANVTEEYMRSVADLMVIKGRPWYTMVSSILPGKKNGEDGILVTLCLPTPAMERFEKELESTFKEQSNGGGDAKSPLSSL</sequence>
<evidence type="ECO:0000256" key="1">
    <source>
        <dbReference type="ARBA" id="ARBA00009861"/>
    </source>
</evidence>
<comment type="caution">
    <text evidence="4">The sequence shown here is derived from an EMBL/GenBank/DDBJ whole genome shotgun (WGS) entry which is preliminary data.</text>
</comment>
<keyword evidence="5" id="KW-1185">Reference proteome</keyword>
<name>A0A5N5J271_9ROSI</name>
<dbReference type="InterPro" id="IPR050898">
    <property type="entry name" value="Plant_acyltransferase"/>
</dbReference>
<dbReference type="InterPro" id="IPR023213">
    <property type="entry name" value="CAT-like_dom_sf"/>
</dbReference>
<evidence type="ECO:0000313" key="5">
    <source>
        <dbReference type="Proteomes" id="UP000326939"/>
    </source>
</evidence>
<reference evidence="5" key="1">
    <citation type="journal article" date="2019" name="Gigascience">
        <title>De novo genome assembly of the endangered Acer yangbiense, a plant species with extremely small populations endemic to Yunnan Province, China.</title>
        <authorList>
            <person name="Yang J."/>
            <person name="Wariss H.M."/>
            <person name="Tao L."/>
            <person name="Zhang R."/>
            <person name="Yun Q."/>
            <person name="Hollingsworth P."/>
            <person name="Dao Z."/>
            <person name="Luo G."/>
            <person name="Guo H."/>
            <person name="Ma Y."/>
            <person name="Sun W."/>
        </authorList>
    </citation>
    <scope>NUCLEOTIDE SEQUENCE [LARGE SCALE GENOMIC DNA]</scope>
    <source>
        <strain evidence="5">cv. br00</strain>
    </source>
</reference>
<dbReference type="Pfam" id="PF02458">
    <property type="entry name" value="Transferase"/>
    <property type="match status" value="1"/>
</dbReference>
<proteinExistence type="inferred from homology"/>
<protein>
    <recommendedName>
        <fullName evidence="6">Benzyl alcohol O-benzoyltransferase</fullName>
    </recommendedName>
</protein>